<dbReference type="SUPFAM" id="SSF56672">
    <property type="entry name" value="DNA/RNA polymerases"/>
    <property type="match status" value="1"/>
</dbReference>
<dbReference type="InterPro" id="IPR043502">
    <property type="entry name" value="DNA/RNA_pol_sf"/>
</dbReference>
<protein>
    <submittedName>
        <fullName evidence="4">Retrovirus-related pol polyprotein from transposon TNT 1-94</fullName>
    </submittedName>
</protein>
<dbReference type="EMBL" id="BQNB010014233">
    <property type="protein sequence ID" value="GJT25703.1"/>
    <property type="molecule type" value="Genomic_DNA"/>
</dbReference>
<comment type="caution">
    <text evidence="4">The sequence shown here is derived from an EMBL/GenBank/DDBJ whole genome shotgun (WGS) entry which is preliminary data.</text>
</comment>
<dbReference type="Proteomes" id="UP001151760">
    <property type="component" value="Unassembled WGS sequence"/>
</dbReference>
<feature type="domain" description="Retrovirus-related Pol polyprotein from transposon TNT 1-94-like beta-barrel" evidence="3">
    <location>
        <begin position="15"/>
        <end position="91"/>
    </location>
</feature>
<feature type="domain" description="Reverse transcriptase Ty1/copia-type" evidence="2">
    <location>
        <begin position="161"/>
        <end position="238"/>
    </location>
</feature>
<proteinExistence type="predicted"/>
<sequence>MMATVTRNPSANRCYLDSRATVHVCDSRDKFVDYQKVTGKQVIMANNDRADVCGFGTVKLKFTSGKVVTLQNVYHVPSIPKCLISVSKLYEHDDSSGSVGKTQNTSVSVVELSYFETNENYTFSEAMLSRDAPLWKEAINDVMDFILGNQTWELAELPKGVRLVAKGYMHKEGIDYFDTYALVARISSIRTLIAISAIKGLYIHQMDVRTAFLNGYLNEEVYMEQPEGFVIQGQENKKHERIYNVNDMLIIGTTLDGILETKSYLSSNFKMKDLGEVDTILGVRVRRANNQISLSQSHYINKILTKFRHLDIKECNTPFDTSVKLEVNSSRAVAQLEYASAIGSLMYAMHCTRPDIAFAVSKLSQYTSNPSLEHWDAVSRVLEYLKRTSALQLTYTSYPRVLEGYSDASGINHSGDSKSTSWWIYTLAGGAVSWASKKQTCISHSTMEAEFIALAAADKEAEWIQDFKVALSIAYNSVYNGKSRHLHLRYNYVRQLVENGTISVVYVKSCRNLEDPLTKPLTRDLVSVTTRDIALQTRVVATKGLLVWTVYIMKCSARRLQQLYGVLYGDDFGVDSSSSWYSFAAVDS</sequence>
<evidence type="ECO:0000259" key="2">
    <source>
        <dbReference type="Pfam" id="PF07727"/>
    </source>
</evidence>
<keyword evidence="5" id="KW-1185">Reference proteome</keyword>
<keyword evidence="1" id="KW-0378">Hydrolase</keyword>
<organism evidence="4 5">
    <name type="scientific">Tanacetum coccineum</name>
    <dbReference type="NCBI Taxonomy" id="301880"/>
    <lineage>
        <taxon>Eukaryota</taxon>
        <taxon>Viridiplantae</taxon>
        <taxon>Streptophyta</taxon>
        <taxon>Embryophyta</taxon>
        <taxon>Tracheophyta</taxon>
        <taxon>Spermatophyta</taxon>
        <taxon>Magnoliopsida</taxon>
        <taxon>eudicotyledons</taxon>
        <taxon>Gunneridae</taxon>
        <taxon>Pentapetalae</taxon>
        <taxon>asterids</taxon>
        <taxon>campanulids</taxon>
        <taxon>Asterales</taxon>
        <taxon>Asteraceae</taxon>
        <taxon>Asteroideae</taxon>
        <taxon>Anthemideae</taxon>
        <taxon>Anthemidinae</taxon>
        <taxon>Tanacetum</taxon>
    </lineage>
</organism>
<keyword evidence="1" id="KW-0064">Aspartyl protease</keyword>
<accession>A0ABQ5CGC3</accession>
<feature type="domain" description="Reverse transcriptase Ty1/copia-type" evidence="2">
    <location>
        <begin position="245"/>
        <end position="319"/>
    </location>
</feature>
<dbReference type="Pfam" id="PF07727">
    <property type="entry name" value="RVT_2"/>
    <property type="match status" value="2"/>
</dbReference>
<dbReference type="PANTHER" id="PTHR11439:SF440">
    <property type="entry name" value="INTEGRASE CATALYTIC DOMAIN-CONTAINING PROTEIN"/>
    <property type="match status" value="1"/>
</dbReference>
<dbReference type="InterPro" id="IPR013103">
    <property type="entry name" value="RVT_2"/>
</dbReference>
<dbReference type="PANTHER" id="PTHR11439">
    <property type="entry name" value="GAG-POL-RELATED RETROTRANSPOSON"/>
    <property type="match status" value="1"/>
</dbReference>
<gene>
    <name evidence="4" type="ORF">Tco_0895640</name>
</gene>
<reference evidence="4" key="1">
    <citation type="journal article" date="2022" name="Int. J. Mol. Sci.">
        <title>Draft Genome of Tanacetum Coccineum: Genomic Comparison of Closely Related Tanacetum-Family Plants.</title>
        <authorList>
            <person name="Yamashiro T."/>
            <person name="Shiraishi A."/>
            <person name="Nakayama K."/>
            <person name="Satake H."/>
        </authorList>
    </citation>
    <scope>NUCLEOTIDE SEQUENCE</scope>
</reference>
<name>A0ABQ5CGC3_9ASTR</name>
<evidence type="ECO:0000256" key="1">
    <source>
        <dbReference type="ARBA" id="ARBA00022750"/>
    </source>
</evidence>
<evidence type="ECO:0000313" key="5">
    <source>
        <dbReference type="Proteomes" id="UP001151760"/>
    </source>
</evidence>
<evidence type="ECO:0000313" key="4">
    <source>
        <dbReference type="EMBL" id="GJT25703.1"/>
    </source>
</evidence>
<dbReference type="CDD" id="cd09272">
    <property type="entry name" value="RNase_HI_RT_Ty1"/>
    <property type="match status" value="1"/>
</dbReference>
<evidence type="ECO:0000259" key="3">
    <source>
        <dbReference type="Pfam" id="PF22936"/>
    </source>
</evidence>
<dbReference type="Pfam" id="PF22936">
    <property type="entry name" value="Pol_BBD"/>
    <property type="match status" value="1"/>
</dbReference>
<dbReference type="InterPro" id="IPR054722">
    <property type="entry name" value="PolX-like_BBD"/>
</dbReference>
<reference evidence="4" key="2">
    <citation type="submission" date="2022-01" db="EMBL/GenBank/DDBJ databases">
        <authorList>
            <person name="Yamashiro T."/>
            <person name="Shiraishi A."/>
            <person name="Satake H."/>
            <person name="Nakayama K."/>
        </authorList>
    </citation>
    <scope>NUCLEOTIDE SEQUENCE</scope>
</reference>
<keyword evidence="1" id="KW-0645">Protease</keyword>